<keyword evidence="4" id="KW-1185">Reference proteome</keyword>
<feature type="compositionally biased region" description="Low complexity" evidence="1">
    <location>
        <begin position="39"/>
        <end position="69"/>
    </location>
</feature>
<comment type="caution">
    <text evidence="3">The sequence shown here is derived from an EMBL/GenBank/DDBJ whole genome shotgun (WGS) entry which is preliminary data.</text>
</comment>
<evidence type="ECO:0000256" key="2">
    <source>
        <dbReference type="SAM" id="Phobius"/>
    </source>
</evidence>
<name>A0A3D8T8U1_9HELO</name>
<feature type="region of interest" description="Disordered" evidence="1">
    <location>
        <begin position="325"/>
        <end position="347"/>
    </location>
</feature>
<feature type="region of interest" description="Disordered" evidence="1">
    <location>
        <begin position="161"/>
        <end position="212"/>
    </location>
</feature>
<evidence type="ECO:0000313" key="4">
    <source>
        <dbReference type="Proteomes" id="UP000256328"/>
    </source>
</evidence>
<organism evidence="3 4">
    <name type="scientific">Coleophoma crateriformis</name>
    <dbReference type="NCBI Taxonomy" id="565419"/>
    <lineage>
        <taxon>Eukaryota</taxon>
        <taxon>Fungi</taxon>
        <taxon>Dikarya</taxon>
        <taxon>Ascomycota</taxon>
        <taxon>Pezizomycotina</taxon>
        <taxon>Leotiomycetes</taxon>
        <taxon>Helotiales</taxon>
        <taxon>Dermateaceae</taxon>
        <taxon>Coleophoma</taxon>
    </lineage>
</organism>
<dbReference type="OrthoDB" id="10416752at2759"/>
<evidence type="ECO:0000313" key="3">
    <source>
        <dbReference type="EMBL" id="RDW94945.1"/>
    </source>
</evidence>
<feature type="transmembrane region" description="Helical" evidence="2">
    <location>
        <begin position="131"/>
        <end position="152"/>
    </location>
</feature>
<feature type="region of interest" description="Disordered" evidence="1">
    <location>
        <begin position="1"/>
        <end position="83"/>
    </location>
</feature>
<keyword evidence="2" id="KW-1133">Transmembrane helix</keyword>
<proteinExistence type="predicted"/>
<keyword evidence="2" id="KW-0472">Membrane</keyword>
<feature type="compositionally biased region" description="Polar residues" evidence="1">
    <location>
        <begin position="178"/>
        <end position="194"/>
    </location>
</feature>
<accession>A0A3D8T8U1</accession>
<evidence type="ECO:0000256" key="1">
    <source>
        <dbReference type="SAM" id="MobiDB-lite"/>
    </source>
</evidence>
<dbReference type="EMBL" id="PDLN01000001">
    <property type="protein sequence ID" value="RDW94945.1"/>
    <property type="molecule type" value="Genomic_DNA"/>
</dbReference>
<gene>
    <name evidence="3" type="ORF">BP5796_00708</name>
</gene>
<sequence length="433" mass="46183">MGLKERACDAAEDACPTPSPTAEPTSTKPCDPAEDDSCSKTTKSSTTTTSTTNVSVTTTSTSNQLTSSTGIAGMDSTTSSTTSAQKTSSIFSSINSLPITSSPPTITAAPDAAAASMALTHPLGLSTQTQAIIVVLVLVGFIIIVPTMFFLIRRSYLRQQARKKVDGAPPPSPGYRASYSQSMRSENLPPTSQNEPERKGSATGMIQAGISPPTLLTAPRGRTISLGNMKREDPFADQNTGITPLVRSNTASGLLQEDPFADPVRIENLAARTSMAEDTMPHSIVPSKILLHSQLQEKPAPLTVIYPDMEALQYNTVSGAVELPESPFSEDFRDSLNAPQERPDERQSKILNDETMPVAISPGGRWSDPFTAESYRASGIVDSDTDRRKYKSPMSWVKDQAGRLNPDTTLEPVTMPLTAYPGSGRPDVIGTAI</sequence>
<dbReference type="Proteomes" id="UP000256328">
    <property type="component" value="Unassembled WGS sequence"/>
</dbReference>
<dbReference type="AlphaFoldDB" id="A0A3D8T8U1"/>
<protein>
    <submittedName>
        <fullName evidence="3">Uncharacterized protein</fullName>
    </submittedName>
</protein>
<keyword evidence="2" id="KW-0812">Transmembrane</keyword>
<reference evidence="3 4" key="1">
    <citation type="journal article" date="2018" name="IMA Fungus">
        <title>IMA Genome-F 9: Draft genome sequence of Annulohypoxylon stygium, Aspergillus mulundensis, Berkeleyomyces basicola (syn. Thielaviopsis basicola), Ceratocystis smalleyi, two Cercospora beticola strains, Coleophoma cylindrospora, Fusarium fracticaudum, Phialophora cf. hyalina, and Morchella septimelata.</title>
        <authorList>
            <person name="Wingfield B.D."/>
            <person name="Bills G.F."/>
            <person name="Dong Y."/>
            <person name="Huang W."/>
            <person name="Nel W.J."/>
            <person name="Swalarsk-Parry B.S."/>
            <person name="Vaghefi N."/>
            <person name="Wilken P.M."/>
            <person name="An Z."/>
            <person name="de Beer Z.W."/>
            <person name="De Vos L."/>
            <person name="Chen L."/>
            <person name="Duong T.A."/>
            <person name="Gao Y."/>
            <person name="Hammerbacher A."/>
            <person name="Kikkert J.R."/>
            <person name="Li Y."/>
            <person name="Li H."/>
            <person name="Li K."/>
            <person name="Li Q."/>
            <person name="Liu X."/>
            <person name="Ma X."/>
            <person name="Naidoo K."/>
            <person name="Pethybridge S.J."/>
            <person name="Sun J."/>
            <person name="Steenkamp E.T."/>
            <person name="van der Nest M.A."/>
            <person name="van Wyk S."/>
            <person name="Wingfield M.J."/>
            <person name="Xiong C."/>
            <person name="Yue Q."/>
            <person name="Zhang X."/>
        </authorList>
    </citation>
    <scope>NUCLEOTIDE SEQUENCE [LARGE SCALE GENOMIC DNA]</scope>
    <source>
        <strain evidence="3 4">BP5796</strain>
    </source>
</reference>
<feature type="compositionally biased region" description="Low complexity" evidence="1">
    <location>
        <begin position="20"/>
        <end position="29"/>
    </location>
</feature>